<reference evidence="2 3" key="1">
    <citation type="submission" date="2019-03" db="EMBL/GenBank/DDBJ databases">
        <title>First draft genome of Liparis tanakae, snailfish: a comprehensive survey of snailfish specific genes.</title>
        <authorList>
            <person name="Kim W."/>
            <person name="Song I."/>
            <person name="Jeong J.-H."/>
            <person name="Kim D."/>
            <person name="Kim S."/>
            <person name="Ryu S."/>
            <person name="Song J.Y."/>
            <person name="Lee S.K."/>
        </authorList>
    </citation>
    <scope>NUCLEOTIDE SEQUENCE [LARGE SCALE GENOMIC DNA]</scope>
    <source>
        <tissue evidence="2">Muscle</tissue>
    </source>
</reference>
<evidence type="ECO:0000313" key="3">
    <source>
        <dbReference type="Proteomes" id="UP000314294"/>
    </source>
</evidence>
<dbReference type="AlphaFoldDB" id="A0A4Z2FUN3"/>
<name>A0A4Z2FUN3_9TELE</name>
<gene>
    <name evidence="2" type="ORF">EYF80_045289</name>
</gene>
<dbReference type="Proteomes" id="UP000314294">
    <property type="component" value="Unassembled WGS sequence"/>
</dbReference>
<proteinExistence type="predicted"/>
<evidence type="ECO:0000256" key="1">
    <source>
        <dbReference type="SAM" id="MobiDB-lite"/>
    </source>
</evidence>
<accession>A0A4Z2FUN3</accession>
<sequence length="282" mass="31289">MSGYFFFFFIIIVTFDLARFRLRKRREDLRVGRRDNLETERRGINKKLSKQTDIRRREAACRGADLAAVEVDQPQVVGHLEVGFVEEEAGGDADDVGGRGEKQLGGETHSGATLHFFAPVVPGAGHTCSAEAMHVGSKGMTGNMYSRGTQLRTWRQASTPSSSRGRCKGKSTMEKRELSGRAKVSARLSSLGRTSTSTRRWPATGTGERSNRYTQDSISRRSASSWLHFSSTDSTPVNTRHMRIDAQLKSSSSINRHSGYQAERNKLLEIVSALEETRFAGI</sequence>
<feature type="region of interest" description="Disordered" evidence="1">
    <location>
        <begin position="152"/>
        <end position="217"/>
    </location>
</feature>
<comment type="caution">
    <text evidence="2">The sequence shown here is derived from an EMBL/GenBank/DDBJ whole genome shotgun (WGS) entry which is preliminary data.</text>
</comment>
<evidence type="ECO:0000313" key="2">
    <source>
        <dbReference type="EMBL" id="TNN44513.1"/>
    </source>
</evidence>
<feature type="compositionally biased region" description="Basic and acidic residues" evidence="1">
    <location>
        <begin position="171"/>
        <end position="180"/>
    </location>
</feature>
<dbReference type="EMBL" id="SRLO01000898">
    <property type="protein sequence ID" value="TNN44513.1"/>
    <property type="molecule type" value="Genomic_DNA"/>
</dbReference>
<feature type="compositionally biased region" description="Low complexity" evidence="1">
    <location>
        <begin position="187"/>
        <end position="200"/>
    </location>
</feature>
<organism evidence="2 3">
    <name type="scientific">Liparis tanakae</name>
    <name type="common">Tanaka's snailfish</name>
    <dbReference type="NCBI Taxonomy" id="230148"/>
    <lineage>
        <taxon>Eukaryota</taxon>
        <taxon>Metazoa</taxon>
        <taxon>Chordata</taxon>
        <taxon>Craniata</taxon>
        <taxon>Vertebrata</taxon>
        <taxon>Euteleostomi</taxon>
        <taxon>Actinopterygii</taxon>
        <taxon>Neopterygii</taxon>
        <taxon>Teleostei</taxon>
        <taxon>Neoteleostei</taxon>
        <taxon>Acanthomorphata</taxon>
        <taxon>Eupercaria</taxon>
        <taxon>Perciformes</taxon>
        <taxon>Cottioidei</taxon>
        <taxon>Cottales</taxon>
        <taxon>Liparidae</taxon>
        <taxon>Liparis</taxon>
    </lineage>
</organism>
<protein>
    <submittedName>
        <fullName evidence="2">Uncharacterized protein</fullName>
    </submittedName>
</protein>
<dbReference type="OrthoDB" id="6282239at2759"/>
<keyword evidence="3" id="KW-1185">Reference proteome</keyword>
<feature type="compositionally biased region" description="Polar residues" evidence="1">
    <location>
        <begin position="152"/>
        <end position="164"/>
    </location>
</feature>